<dbReference type="OrthoDB" id="4447at2759"/>
<feature type="compositionally biased region" description="Basic and acidic residues" evidence="1">
    <location>
        <begin position="7"/>
        <end position="31"/>
    </location>
</feature>
<proteinExistence type="predicted"/>
<dbReference type="InterPro" id="IPR015915">
    <property type="entry name" value="Kelch-typ_b-propeller"/>
</dbReference>
<evidence type="ECO:0000313" key="4">
    <source>
        <dbReference type="Proteomes" id="UP000094455"/>
    </source>
</evidence>
<dbReference type="Pfam" id="PF24681">
    <property type="entry name" value="Kelch_KLHDC2_KLHL20_DRC7"/>
    <property type="match status" value="1"/>
</dbReference>
<keyword evidence="4" id="KW-1185">Reference proteome</keyword>
<dbReference type="RefSeq" id="XP_019017164.1">
    <property type="nucleotide sequence ID" value="XM_019164505.1"/>
</dbReference>
<feature type="region of interest" description="Disordered" evidence="1">
    <location>
        <begin position="415"/>
        <end position="434"/>
    </location>
</feature>
<dbReference type="PANTHER" id="PTHR46063">
    <property type="entry name" value="KELCH DOMAIN-CONTAINING PROTEIN"/>
    <property type="match status" value="1"/>
</dbReference>
<feature type="compositionally biased region" description="Acidic residues" evidence="1">
    <location>
        <begin position="502"/>
        <end position="524"/>
    </location>
</feature>
<evidence type="ECO:0000259" key="2">
    <source>
        <dbReference type="Pfam" id="PF13422"/>
    </source>
</evidence>
<organism evidence="3 4">
    <name type="scientific">Pichia membranifaciens NRRL Y-2026</name>
    <dbReference type="NCBI Taxonomy" id="763406"/>
    <lineage>
        <taxon>Eukaryota</taxon>
        <taxon>Fungi</taxon>
        <taxon>Dikarya</taxon>
        <taxon>Ascomycota</taxon>
        <taxon>Saccharomycotina</taxon>
        <taxon>Pichiomycetes</taxon>
        <taxon>Pichiales</taxon>
        <taxon>Pichiaceae</taxon>
        <taxon>Pichia</taxon>
    </lineage>
</organism>
<accession>A0A1E3NIW3</accession>
<protein>
    <recommendedName>
        <fullName evidence="2">DUF4110 domain-containing protein</fullName>
    </recommendedName>
</protein>
<dbReference type="Pfam" id="PF13422">
    <property type="entry name" value="DUF4110"/>
    <property type="match status" value="1"/>
</dbReference>
<feature type="compositionally biased region" description="Acidic residues" evidence="1">
    <location>
        <begin position="532"/>
        <end position="541"/>
    </location>
</feature>
<feature type="region of interest" description="Disordered" evidence="1">
    <location>
        <begin position="498"/>
        <end position="541"/>
    </location>
</feature>
<evidence type="ECO:0000313" key="3">
    <source>
        <dbReference type="EMBL" id="ODQ46051.1"/>
    </source>
</evidence>
<dbReference type="GeneID" id="30181192"/>
<feature type="domain" description="DUF4110" evidence="2">
    <location>
        <begin position="552"/>
        <end position="636"/>
    </location>
</feature>
<dbReference type="STRING" id="763406.A0A1E3NIW3"/>
<name>A0A1E3NIW3_9ASCO</name>
<dbReference type="AlphaFoldDB" id="A0A1E3NIW3"/>
<dbReference type="Proteomes" id="UP000094455">
    <property type="component" value="Unassembled WGS sequence"/>
</dbReference>
<dbReference type="InterPro" id="IPR025183">
    <property type="entry name" value="DUF4110"/>
</dbReference>
<gene>
    <name evidence="3" type="ORF">PICMEDRAFT_73526</name>
</gene>
<reference evidence="3 4" key="1">
    <citation type="journal article" date="2016" name="Proc. Natl. Acad. Sci. U.S.A.">
        <title>Comparative genomics of biotechnologically important yeasts.</title>
        <authorList>
            <person name="Riley R."/>
            <person name="Haridas S."/>
            <person name="Wolfe K.H."/>
            <person name="Lopes M.R."/>
            <person name="Hittinger C.T."/>
            <person name="Goeker M."/>
            <person name="Salamov A.A."/>
            <person name="Wisecaver J.H."/>
            <person name="Long T.M."/>
            <person name="Calvey C.H."/>
            <person name="Aerts A.L."/>
            <person name="Barry K.W."/>
            <person name="Choi C."/>
            <person name="Clum A."/>
            <person name="Coughlan A.Y."/>
            <person name="Deshpande S."/>
            <person name="Douglass A.P."/>
            <person name="Hanson S.J."/>
            <person name="Klenk H.-P."/>
            <person name="LaButti K.M."/>
            <person name="Lapidus A."/>
            <person name="Lindquist E.A."/>
            <person name="Lipzen A.M."/>
            <person name="Meier-Kolthoff J.P."/>
            <person name="Ohm R.A."/>
            <person name="Otillar R.P."/>
            <person name="Pangilinan J.L."/>
            <person name="Peng Y."/>
            <person name="Rokas A."/>
            <person name="Rosa C.A."/>
            <person name="Scheuner C."/>
            <person name="Sibirny A.A."/>
            <person name="Slot J.C."/>
            <person name="Stielow J.B."/>
            <person name="Sun H."/>
            <person name="Kurtzman C.P."/>
            <person name="Blackwell M."/>
            <person name="Grigoriev I.V."/>
            <person name="Jeffries T.W."/>
        </authorList>
    </citation>
    <scope>NUCLEOTIDE SEQUENCE [LARGE SCALE GENOMIC DNA]</scope>
    <source>
        <strain evidence="3 4">NRRL Y-2026</strain>
    </source>
</reference>
<sequence>MAKKDKKSKENKKALKAAKAEKKAAKGETKIKKQSKKAGDDIEDEVDIDTLLAQLAEEQAQFEQVHVSVIEKPIKRTNATLVAAPMAQRRELFLFGGETANSQGIVHFYNDLNVYSPDSDTWRRYLSKNAPLARSSHAMCFHPSGVMVLHGGEFSSPKQSTFHHYSDTWILDVESKEWAKAEEKRGPSGRSGARMAVWKNYIILSGGFRDLGTHTTYLNDVWLFDVMSYKWKEVEFPQTMSMPDPRSGHSLICYNDELFLYGGYTKVKAGKGLQKGKVLTDTWTMKLKSDIKQLRWERKRKQGWQPTPRVGCSMQSHKGRGFLFGGVYDLDETEETLSSEFYNTLLTYNCETNRWFNLKLKARRKKEVVRKEKVDRDKELEDILNDILKNANLNDGETNDEIEDAEADLLAAKMKKEKEKEQEEQEEQETRKEYPVRTQFPHERFNALTCVMDDTFYIYGGIWENGEVECNLDSFYAIDISKLDGVTVYWEDLSEIYNATADSDEEDDEYEDEDDEGEDDDDENTDRKLVAEDDEDDGVEEEVEEIEVAIPDERPWLPHPKAFESLRNFYVRTGAEFLKWVIDQNRDSRGKDLKTKAFDLAETRWWERREAVQLEEDEMEESGIENVIEKDFTKSTKRR</sequence>
<dbReference type="InterPro" id="IPR052588">
    <property type="entry name" value="Kelch_domain_protein"/>
</dbReference>
<dbReference type="EMBL" id="KV454004">
    <property type="protein sequence ID" value="ODQ46051.1"/>
    <property type="molecule type" value="Genomic_DNA"/>
</dbReference>
<feature type="region of interest" description="Disordered" evidence="1">
    <location>
        <begin position="1"/>
        <end position="40"/>
    </location>
</feature>
<dbReference type="PANTHER" id="PTHR46063:SF1">
    <property type="entry name" value="KELCH DOMAIN-CONTAINING PROTEIN 4"/>
    <property type="match status" value="1"/>
</dbReference>
<dbReference type="Gene3D" id="2.120.10.80">
    <property type="entry name" value="Kelch-type beta propeller"/>
    <property type="match status" value="1"/>
</dbReference>
<dbReference type="SUPFAM" id="SSF117281">
    <property type="entry name" value="Kelch motif"/>
    <property type="match status" value="1"/>
</dbReference>
<evidence type="ECO:0000256" key="1">
    <source>
        <dbReference type="SAM" id="MobiDB-lite"/>
    </source>
</evidence>